<dbReference type="InterPro" id="IPR017911">
    <property type="entry name" value="MacB-like_ATP-bd"/>
</dbReference>
<comment type="similarity">
    <text evidence="1">Belongs to the ABC transporter superfamily.</text>
</comment>
<reference evidence="7" key="1">
    <citation type="journal article" date="2019" name="Int. J. Syst. Evol. Microbiol.">
        <title>The Global Catalogue of Microorganisms (GCM) 10K type strain sequencing project: providing services to taxonomists for standard genome sequencing and annotation.</title>
        <authorList>
            <consortium name="The Broad Institute Genomics Platform"/>
            <consortium name="The Broad Institute Genome Sequencing Center for Infectious Disease"/>
            <person name="Wu L."/>
            <person name="Ma J."/>
        </authorList>
    </citation>
    <scope>NUCLEOTIDE SEQUENCE [LARGE SCALE GENOMIC DNA]</scope>
    <source>
        <strain evidence="7">TISTR 2466</strain>
    </source>
</reference>
<dbReference type="GO" id="GO:0005524">
    <property type="term" value="F:ATP binding"/>
    <property type="evidence" value="ECO:0007669"/>
    <property type="project" value="UniProtKB-KW"/>
</dbReference>
<evidence type="ECO:0000256" key="4">
    <source>
        <dbReference type="ARBA" id="ARBA00022840"/>
    </source>
</evidence>
<dbReference type="PROSITE" id="PS00211">
    <property type="entry name" value="ABC_TRANSPORTER_1"/>
    <property type="match status" value="1"/>
</dbReference>
<dbReference type="CDD" id="cd03255">
    <property type="entry name" value="ABC_MJ0796_LolCDE_FtsE"/>
    <property type="match status" value="1"/>
</dbReference>
<feature type="domain" description="ABC transporter" evidence="5">
    <location>
        <begin position="2"/>
        <end position="227"/>
    </location>
</feature>
<dbReference type="Proteomes" id="UP001597399">
    <property type="component" value="Unassembled WGS sequence"/>
</dbReference>
<name>A0ABW5S6P8_9BACL</name>
<proteinExistence type="inferred from homology"/>
<gene>
    <name evidence="6" type="ORF">ACFSUE_16950</name>
</gene>
<dbReference type="PANTHER" id="PTHR42798">
    <property type="entry name" value="LIPOPROTEIN-RELEASING SYSTEM ATP-BINDING PROTEIN LOLD"/>
    <property type="match status" value="1"/>
</dbReference>
<dbReference type="InterPro" id="IPR017871">
    <property type="entry name" value="ABC_transporter-like_CS"/>
</dbReference>
<dbReference type="PROSITE" id="PS50893">
    <property type="entry name" value="ABC_TRANSPORTER_2"/>
    <property type="match status" value="1"/>
</dbReference>
<dbReference type="InterPro" id="IPR003593">
    <property type="entry name" value="AAA+_ATPase"/>
</dbReference>
<sequence length="227" mass="25491">MIRLERLNKFYQQGDEKIHVLKDVSLQIQQGEFVAIMGPSGSGKSTLINIIGFLDHQFMGQYRFKGESMIDQSLSDYARLRNQNVGFVFQNFKLISNLSVAENVGLPLLYAGHRRKNIADQVNDVLSSVNLQGVGAKLPMQLSGGQQQRVAIARALITRPSFLLADEPTGALDSHTSQEILKLFIDLNHKSRSTIIMVTHDFQVARLSQRIIRILDGRIESDRSVDQ</sequence>
<dbReference type="SMART" id="SM00382">
    <property type="entry name" value="AAA"/>
    <property type="match status" value="1"/>
</dbReference>
<evidence type="ECO:0000259" key="5">
    <source>
        <dbReference type="PROSITE" id="PS50893"/>
    </source>
</evidence>
<accession>A0ABW5S6P8</accession>
<dbReference type="SUPFAM" id="SSF52540">
    <property type="entry name" value="P-loop containing nucleoside triphosphate hydrolases"/>
    <property type="match status" value="1"/>
</dbReference>
<evidence type="ECO:0000256" key="1">
    <source>
        <dbReference type="ARBA" id="ARBA00005417"/>
    </source>
</evidence>
<dbReference type="InterPro" id="IPR027417">
    <property type="entry name" value="P-loop_NTPase"/>
</dbReference>
<protein>
    <submittedName>
        <fullName evidence="6">ABC transporter ATP-binding protein</fullName>
    </submittedName>
</protein>
<evidence type="ECO:0000313" key="6">
    <source>
        <dbReference type="EMBL" id="MFD2695296.1"/>
    </source>
</evidence>
<comment type="caution">
    <text evidence="6">The sequence shown here is derived from an EMBL/GenBank/DDBJ whole genome shotgun (WGS) entry which is preliminary data.</text>
</comment>
<dbReference type="RefSeq" id="WP_253065380.1">
    <property type="nucleotide sequence ID" value="NZ_JAMXWM010000043.1"/>
</dbReference>
<dbReference type="Gene3D" id="3.40.50.300">
    <property type="entry name" value="P-loop containing nucleotide triphosphate hydrolases"/>
    <property type="match status" value="1"/>
</dbReference>
<dbReference type="PANTHER" id="PTHR42798:SF2">
    <property type="entry name" value="ABC TRANSPORTER ATP-BINDING PROTEIN MG467-RELATED"/>
    <property type="match status" value="1"/>
</dbReference>
<evidence type="ECO:0000313" key="7">
    <source>
        <dbReference type="Proteomes" id="UP001597399"/>
    </source>
</evidence>
<dbReference type="InterPro" id="IPR003439">
    <property type="entry name" value="ABC_transporter-like_ATP-bd"/>
</dbReference>
<keyword evidence="2" id="KW-0813">Transport</keyword>
<organism evidence="6 7">
    <name type="scientific">Sporolactobacillus shoreicorticis</name>
    <dbReference type="NCBI Taxonomy" id="1923877"/>
    <lineage>
        <taxon>Bacteria</taxon>
        <taxon>Bacillati</taxon>
        <taxon>Bacillota</taxon>
        <taxon>Bacilli</taxon>
        <taxon>Bacillales</taxon>
        <taxon>Sporolactobacillaceae</taxon>
        <taxon>Sporolactobacillus</taxon>
    </lineage>
</organism>
<evidence type="ECO:0000256" key="2">
    <source>
        <dbReference type="ARBA" id="ARBA00022448"/>
    </source>
</evidence>
<dbReference type="EMBL" id="JBHUMQ010000041">
    <property type="protein sequence ID" value="MFD2695296.1"/>
    <property type="molecule type" value="Genomic_DNA"/>
</dbReference>
<keyword evidence="4 6" id="KW-0067">ATP-binding</keyword>
<evidence type="ECO:0000256" key="3">
    <source>
        <dbReference type="ARBA" id="ARBA00022741"/>
    </source>
</evidence>
<dbReference type="Pfam" id="PF00005">
    <property type="entry name" value="ABC_tran"/>
    <property type="match status" value="1"/>
</dbReference>
<keyword evidence="7" id="KW-1185">Reference proteome</keyword>
<keyword evidence="3" id="KW-0547">Nucleotide-binding</keyword>